<comment type="caution">
    <text evidence="2">The sequence shown here is derived from an EMBL/GenBank/DDBJ whole genome shotgun (WGS) entry which is preliminary data.</text>
</comment>
<reference evidence="2 3" key="1">
    <citation type="journal article" date="2024" name="J Genomics">
        <title>Draft genome sequencing and assembly of Favolaschia claudopus CIRM-BRFM 2984 isolated from oak limbs.</title>
        <authorList>
            <person name="Navarro D."/>
            <person name="Drula E."/>
            <person name="Chaduli D."/>
            <person name="Cazenave R."/>
            <person name="Ahrendt S."/>
            <person name="Wang J."/>
            <person name="Lipzen A."/>
            <person name="Daum C."/>
            <person name="Barry K."/>
            <person name="Grigoriev I.V."/>
            <person name="Favel A."/>
            <person name="Rosso M.N."/>
            <person name="Martin F."/>
        </authorList>
    </citation>
    <scope>NUCLEOTIDE SEQUENCE [LARGE SCALE GENOMIC DNA]</scope>
    <source>
        <strain evidence="2 3">CIRM-BRFM 2984</strain>
    </source>
</reference>
<dbReference type="Proteomes" id="UP001362999">
    <property type="component" value="Unassembled WGS sequence"/>
</dbReference>
<name>A0AAV9Z4K8_9AGAR</name>
<dbReference type="AlphaFoldDB" id="A0AAV9Z4K8"/>
<evidence type="ECO:0000313" key="2">
    <source>
        <dbReference type="EMBL" id="KAK6969655.1"/>
    </source>
</evidence>
<evidence type="ECO:0000313" key="3">
    <source>
        <dbReference type="Proteomes" id="UP001362999"/>
    </source>
</evidence>
<keyword evidence="3" id="KW-1185">Reference proteome</keyword>
<proteinExistence type="predicted"/>
<evidence type="ECO:0000256" key="1">
    <source>
        <dbReference type="SAM" id="MobiDB-lite"/>
    </source>
</evidence>
<feature type="region of interest" description="Disordered" evidence="1">
    <location>
        <begin position="1"/>
        <end position="21"/>
    </location>
</feature>
<gene>
    <name evidence="2" type="ORF">R3P38DRAFT_2814042</name>
</gene>
<organism evidence="2 3">
    <name type="scientific">Favolaschia claudopus</name>
    <dbReference type="NCBI Taxonomy" id="2862362"/>
    <lineage>
        <taxon>Eukaryota</taxon>
        <taxon>Fungi</taxon>
        <taxon>Dikarya</taxon>
        <taxon>Basidiomycota</taxon>
        <taxon>Agaricomycotina</taxon>
        <taxon>Agaricomycetes</taxon>
        <taxon>Agaricomycetidae</taxon>
        <taxon>Agaricales</taxon>
        <taxon>Marasmiineae</taxon>
        <taxon>Mycenaceae</taxon>
        <taxon>Favolaschia</taxon>
    </lineage>
</organism>
<accession>A0AAV9Z4K8</accession>
<protein>
    <submittedName>
        <fullName evidence="2">Uncharacterized protein</fullName>
    </submittedName>
</protein>
<dbReference type="EMBL" id="JAWWNJ010000217">
    <property type="protein sequence ID" value="KAK6969655.1"/>
    <property type="molecule type" value="Genomic_DNA"/>
</dbReference>
<sequence>MGKRLKTRENRKQMTYPQSPAYDAIVHQATRPSPGSQIKAIQALINAIDFDDGDGTASFQDQSHTLLPLILTLPPMNTATAPFLDTAEDDEISKGGDTVRRNPGLSSFQLLALFAARLSRIQRPISMQSAGREGLGALAGVVGNGERSTSQLIHNTIGRFDSAAPIPHLPIRLFEDLTFKNVDLGIQEWVVAAWSTIMLQWVTMGRIIVKKRS</sequence>